<keyword evidence="14" id="KW-1185">Reference proteome</keyword>
<evidence type="ECO:0000256" key="9">
    <source>
        <dbReference type="PROSITE-ProRule" id="PRU00196"/>
    </source>
</evidence>
<dbReference type="Gene3D" id="3.10.250.10">
    <property type="entry name" value="SRCR-like domain"/>
    <property type="match status" value="1"/>
</dbReference>
<dbReference type="PRINTS" id="PR00258">
    <property type="entry name" value="SPERACTRCPTR"/>
</dbReference>
<dbReference type="SMART" id="SM00202">
    <property type="entry name" value="SR"/>
    <property type="match status" value="1"/>
</dbReference>
<dbReference type="SUPFAM" id="SSF56487">
    <property type="entry name" value="SRCR-like"/>
    <property type="match status" value="1"/>
</dbReference>
<organism evidence="13 14">
    <name type="scientific">Channa argus</name>
    <name type="common">Northern snakehead</name>
    <name type="synonym">Ophicephalus argus</name>
    <dbReference type="NCBI Taxonomy" id="215402"/>
    <lineage>
        <taxon>Eukaryota</taxon>
        <taxon>Metazoa</taxon>
        <taxon>Chordata</taxon>
        <taxon>Craniata</taxon>
        <taxon>Vertebrata</taxon>
        <taxon>Euteleostomi</taxon>
        <taxon>Actinopterygii</taxon>
        <taxon>Neopterygii</taxon>
        <taxon>Teleostei</taxon>
        <taxon>Neoteleostei</taxon>
        <taxon>Acanthomorphata</taxon>
        <taxon>Anabantaria</taxon>
        <taxon>Anabantiformes</taxon>
        <taxon>Channoidei</taxon>
        <taxon>Channidae</taxon>
        <taxon>Channa</taxon>
    </lineage>
</organism>
<evidence type="ECO:0000313" key="14">
    <source>
        <dbReference type="Proteomes" id="UP000503349"/>
    </source>
</evidence>
<evidence type="ECO:0000313" key="13">
    <source>
        <dbReference type="EMBL" id="KAF3695216.1"/>
    </source>
</evidence>
<evidence type="ECO:0000259" key="12">
    <source>
        <dbReference type="PROSITE" id="PS50287"/>
    </source>
</evidence>
<gene>
    <name evidence="13" type="ORF">EXN66_Car010892</name>
</gene>
<reference evidence="13 14" key="1">
    <citation type="submission" date="2019-02" db="EMBL/GenBank/DDBJ databases">
        <title>Opniocepnalus argus genome.</title>
        <authorList>
            <person name="Zhou C."/>
            <person name="Xiao S."/>
        </authorList>
    </citation>
    <scope>NUCLEOTIDE SEQUENCE [LARGE SCALE GENOMIC DNA]</scope>
    <source>
        <strain evidence="13">OARG1902GOOAL</strain>
        <tissue evidence="13">Muscle</tissue>
    </source>
</reference>
<evidence type="ECO:0000256" key="5">
    <source>
        <dbReference type="ARBA" id="ARBA00023136"/>
    </source>
</evidence>
<dbReference type="PROSITE" id="PS50287">
    <property type="entry name" value="SRCR_2"/>
    <property type="match status" value="1"/>
</dbReference>
<evidence type="ECO:0000256" key="6">
    <source>
        <dbReference type="ARBA" id="ARBA00023157"/>
    </source>
</evidence>
<dbReference type="GO" id="GO:0016020">
    <property type="term" value="C:membrane"/>
    <property type="evidence" value="ECO:0007669"/>
    <property type="project" value="UniProtKB-SubCell"/>
</dbReference>
<dbReference type="SMR" id="A0A6G1PZ23"/>
<accession>A0A6G1PZ23</accession>
<name>A0A6G1PZ23_CHAAH</name>
<evidence type="ECO:0000256" key="8">
    <source>
        <dbReference type="ARBA" id="ARBA00023180"/>
    </source>
</evidence>
<feature type="compositionally biased region" description="Low complexity" evidence="10">
    <location>
        <begin position="227"/>
        <end position="239"/>
    </location>
</feature>
<comment type="caution">
    <text evidence="9">Lacks conserved residue(s) required for the propagation of feature annotation.</text>
</comment>
<evidence type="ECO:0000256" key="7">
    <source>
        <dbReference type="ARBA" id="ARBA00023170"/>
    </source>
</evidence>
<keyword evidence="6 9" id="KW-1015">Disulfide bond</keyword>
<keyword evidence="3" id="KW-0735">Signal-anchor</keyword>
<feature type="disulfide bond" evidence="9">
    <location>
        <begin position="397"/>
        <end position="407"/>
    </location>
</feature>
<keyword evidence="2 11" id="KW-0812">Transmembrane</keyword>
<proteinExistence type="predicted"/>
<feature type="transmembrane region" description="Helical" evidence="11">
    <location>
        <begin position="47"/>
        <end position="68"/>
    </location>
</feature>
<keyword evidence="5 11" id="KW-0472">Membrane</keyword>
<feature type="compositionally biased region" description="Pro residues" evidence="10">
    <location>
        <begin position="217"/>
        <end position="226"/>
    </location>
</feature>
<keyword evidence="7 13" id="KW-0675">Receptor</keyword>
<dbReference type="Pfam" id="PF00530">
    <property type="entry name" value="SRCR"/>
    <property type="match status" value="1"/>
</dbReference>
<feature type="compositionally biased region" description="Basic and acidic residues" evidence="10">
    <location>
        <begin position="319"/>
        <end position="329"/>
    </location>
</feature>
<feature type="region of interest" description="Disordered" evidence="10">
    <location>
        <begin position="159"/>
        <end position="329"/>
    </location>
</feature>
<evidence type="ECO:0000256" key="3">
    <source>
        <dbReference type="ARBA" id="ARBA00022968"/>
    </source>
</evidence>
<dbReference type="Proteomes" id="UP000503349">
    <property type="component" value="Chromosome 10"/>
</dbReference>
<dbReference type="EMBL" id="CM015721">
    <property type="protein sequence ID" value="KAF3695216.1"/>
    <property type="molecule type" value="Genomic_DNA"/>
</dbReference>
<feature type="domain" description="SRCR" evidence="12">
    <location>
        <begin position="333"/>
        <end position="428"/>
    </location>
</feature>
<keyword evidence="8" id="KW-0325">Glycoprotein</keyword>
<dbReference type="PANTHER" id="PTHR48071">
    <property type="entry name" value="SRCR DOMAIN-CONTAINING PROTEIN"/>
    <property type="match status" value="1"/>
</dbReference>
<evidence type="ECO:0000256" key="10">
    <source>
        <dbReference type="SAM" id="MobiDB-lite"/>
    </source>
</evidence>
<dbReference type="PROSITE" id="PS00420">
    <property type="entry name" value="SRCR_1"/>
    <property type="match status" value="1"/>
</dbReference>
<dbReference type="PANTHER" id="PTHR48071:SF18">
    <property type="entry name" value="DELETED IN MALIGNANT BRAIN TUMORS 1 PROTEIN-RELATED"/>
    <property type="match status" value="1"/>
</dbReference>
<reference evidence="14" key="2">
    <citation type="submission" date="2019-02" db="EMBL/GenBank/DDBJ databases">
        <title>Opniocepnalus argus Var Kimnra genome.</title>
        <authorList>
            <person name="Zhou C."/>
            <person name="Xiao S."/>
        </authorList>
    </citation>
    <scope>NUCLEOTIDE SEQUENCE [LARGE SCALE GENOMIC DNA]</scope>
</reference>
<feature type="compositionally biased region" description="Low complexity" evidence="10">
    <location>
        <begin position="206"/>
        <end position="215"/>
    </location>
</feature>
<evidence type="ECO:0000256" key="4">
    <source>
        <dbReference type="ARBA" id="ARBA00022989"/>
    </source>
</evidence>
<keyword evidence="4 11" id="KW-1133">Transmembrane helix</keyword>
<dbReference type="AlphaFoldDB" id="A0A6G1PZ23"/>
<dbReference type="FunFam" id="3.10.250.10:FF:000011">
    <property type="entry name" value="Scavenger receptor class A member 5"/>
    <property type="match status" value="1"/>
</dbReference>
<sequence length="428" mass="44788">METSVDREFSRASYTQSNPLFDMSLSRSELYSLQPDDMKPARPKRQWCFYVIAVYLILQTVLNAFLLYKVFTLESFLSKPILDKLTSSHIPLNGEQGDDSFQTLIYNNSQEAKTLKGHLWALQTQVNSMCGEEGQIGRLRAELSLLNSSTHNLQSKITTINLKPGAPGPQGRDGLPGNPGERGPKGDSGVAGPPGPRGDMGSIGKPGEPGAAGQSGPPGPAGPPGPTGHTGLPGAPGAPGNQGPGVKGEKGEPGLQGPHGNKGDTGDPGQKGASGFPGVHGDPGIKGDTGRSGLPGIPGMRGPPGFNGSQGPPGPQGPKGEKGDSGNRAELKVRLVPGRNRGRVEVMYNGVWGTVCDDHFDTVDAKVICRMLGFQSVITTFTATPGTGKIWLDDLRCRGTESDIFDCQHGGLGVTNCQHTEDAGVQCI</sequence>
<dbReference type="InterPro" id="IPR036772">
    <property type="entry name" value="SRCR-like_dom_sf"/>
</dbReference>
<evidence type="ECO:0000256" key="1">
    <source>
        <dbReference type="ARBA" id="ARBA00004606"/>
    </source>
</evidence>
<dbReference type="InterPro" id="IPR001190">
    <property type="entry name" value="SRCR"/>
</dbReference>
<comment type="subcellular location">
    <subcellularLocation>
        <location evidence="1">Membrane</location>
        <topology evidence="1">Single-pass type II membrane protein</topology>
    </subcellularLocation>
</comment>
<dbReference type="OrthoDB" id="10037288at2759"/>
<evidence type="ECO:0000256" key="2">
    <source>
        <dbReference type="ARBA" id="ARBA00022692"/>
    </source>
</evidence>
<dbReference type="Pfam" id="PF01391">
    <property type="entry name" value="Collagen"/>
    <property type="match status" value="2"/>
</dbReference>
<protein>
    <submittedName>
        <fullName evidence="13">Macrophage receptor MARCO Macrophage receptor with collagenous structure</fullName>
    </submittedName>
</protein>
<evidence type="ECO:0000256" key="11">
    <source>
        <dbReference type="SAM" id="Phobius"/>
    </source>
</evidence>
<dbReference type="InterPro" id="IPR008160">
    <property type="entry name" value="Collagen"/>
</dbReference>